<dbReference type="GO" id="GO:0031267">
    <property type="term" value="F:small GTPase binding"/>
    <property type="evidence" value="ECO:0007669"/>
    <property type="project" value="TreeGrafter"/>
</dbReference>
<name>A0A0C9MLQ2_9FUNG</name>
<dbReference type="InterPro" id="IPR000195">
    <property type="entry name" value="Rab-GAP-TBC_dom"/>
</dbReference>
<dbReference type="EMBL" id="DF836343">
    <property type="protein sequence ID" value="GAN04067.1"/>
    <property type="molecule type" value="Genomic_DNA"/>
</dbReference>
<evidence type="ECO:0000313" key="3">
    <source>
        <dbReference type="EMBL" id="GAN04067.1"/>
    </source>
</evidence>
<keyword evidence="4" id="KW-1185">Reference proteome</keyword>
<dbReference type="Proteomes" id="UP000053815">
    <property type="component" value="Unassembled WGS sequence"/>
</dbReference>
<reference evidence="3" key="1">
    <citation type="submission" date="2014-09" db="EMBL/GenBank/DDBJ databases">
        <title>Draft genome sequence of an oleaginous Mucoromycotina fungus Mucor ambiguus NBRC6742.</title>
        <authorList>
            <person name="Takeda I."/>
            <person name="Yamane N."/>
            <person name="Morita T."/>
            <person name="Tamano K."/>
            <person name="Machida M."/>
            <person name="Baker S."/>
            <person name="Koike H."/>
        </authorList>
    </citation>
    <scope>NUCLEOTIDE SEQUENCE</scope>
    <source>
        <strain evidence="3">NBRC 6742</strain>
    </source>
</reference>
<proteinExistence type="predicted"/>
<dbReference type="PANTHER" id="PTHR47219:SF9">
    <property type="entry name" value="GTPASE ACTIVATING PROTEIN AND CENTROSOME-ASSOCIATED, ISOFORM B"/>
    <property type="match status" value="1"/>
</dbReference>
<accession>A0A0C9MLQ2</accession>
<dbReference type="AlphaFoldDB" id="A0A0C9MLQ2"/>
<evidence type="ECO:0000313" key="4">
    <source>
        <dbReference type="Proteomes" id="UP000053815"/>
    </source>
</evidence>
<dbReference type="SMART" id="SM00164">
    <property type="entry name" value="TBC"/>
    <property type="match status" value="1"/>
</dbReference>
<dbReference type="OrthoDB" id="294251at2759"/>
<organism evidence="3">
    <name type="scientific">Mucor ambiguus</name>
    <dbReference type="NCBI Taxonomy" id="91626"/>
    <lineage>
        <taxon>Eukaryota</taxon>
        <taxon>Fungi</taxon>
        <taxon>Fungi incertae sedis</taxon>
        <taxon>Mucoromycota</taxon>
        <taxon>Mucoromycotina</taxon>
        <taxon>Mucoromycetes</taxon>
        <taxon>Mucorales</taxon>
        <taxon>Mucorineae</taxon>
        <taxon>Mucoraceae</taxon>
        <taxon>Mucor</taxon>
    </lineage>
</organism>
<feature type="compositionally biased region" description="Basic and acidic residues" evidence="1">
    <location>
        <begin position="73"/>
        <end position="89"/>
    </location>
</feature>
<evidence type="ECO:0000259" key="2">
    <source>
        <dbReference type="PROSITE" id="PS50086"/>
    </source>
</evidence>
<feature type="compositionally biased region" description="Low complexity" evidence="1">
    <location>
        <begin position="48"/>
        <end position="60"/>
    </location>
</feature>
<protein>
    <submittedName>
        <fullName evidence="3">RabGAP/TBC</fullName>
    </submittedName>
</protein>
<dbReference type="Gene3D" id="1.10.8.270">
    <property type="entry name" value="putative rabgap domain of human tbc1 domain family member 14 like domains"/>
    <property type="match status" value="1"/>
</dbReference>
<dbReference type="GO" id="GO:0005096">
    <property type="term" value="F:GTPase activator activity"/>
    <property type="evidence" value="ECO:0007669"/>
    <property type="project" value="TreeGrafter"/>
</dbReference>
<dbReference type="PANTHER" id="PTHR47219">
    <property type="entry name" value="RAB GTPASE-ACTIVATING PROTEIN 1-LIKE"/>
    <property type="match status" value="1"/>
</dbReference>
<feature type="region of interest" description="Disordered" evidence="1">
    <location>
        <begin position="22"/>
        <end position="89"/>
    </location>
</feature>
<gene>
    <name evidence="3" type="ORF">MAM1_0054d03526</name>
</gene>
<dbReference type="SUPFAM" id="SSF47923">
    <property type="entry name" value="Ypt/Rab-GAP domain of gyp1p"/>
    <property type="match status" value="2"/>
</dbReference>
<dbReference type="Pfam" id="PF00566">
    <property type="entry name" value="RabGAP-TBC"/>
    <property type="match status" value="1"/>
</dbReference>
<dbReference type="InterPro" id="IPR035969">
    <property type="entry name" value="Rab-GAP_TBC_sf"/>
</dbReference>
<feature type="compositionally biased region" description="Polar residues" evidence="1">
    <location>
        <begin position="22"/>
        <end position="38"/>
    </location>
</feature>
<dbReference type="PROSITE" id="PS50086">
    <property type="entry name" value="TBC_RABGAP"/>
    <property type="match status" value="1"/>
</dbReference>
<dbReference type="STRING" id="91626.A0A0C9MLQ2"/>
<dbReference type="Gene3D" id="1.10.472.80">
    <property type="entry name" value="Ypt/Rab-GAP domain of gyp1p, domain 3"/>
    <property type="match status" value="1"/>
</dbReference>
<evidence type="ECO:0000256" key="1">
    <source>
        <dbReference type="SAM" id="MobiDB-lite"/>
    </source>
</evidence>
<feature type="domain" description="Rab-GAP TBC" evidence="2">
    <location>
        <begin position="162"/>
        <end position="354"/>
    </location>
</feature>
<sequence length="426" mass="49986">MIQTDANATPPTVWIDMSNAMQQAEQENSIPRQDSSQLTTRSSETDFTHTTTTSSSIKTTPVRKSRSELSLQSKRDSDLRQQYEQRPEKVPDVAAEMEKWYAMTDRYGFLEEQPSKSELKVKAKEVERAEKWANMSTTVTIDQENAHKFVFNYKFKKRVYKGIPDCWRREAWYYLSTNCLKNAANDHQLRVTYQELLLKENSHERQIDLDIPRTLRDHIMFRQRYGSGQRALFNVLRAFASYDEEVGYCQGMTNIVATILMYCEEEKAFLVLVHMFLRDKLHNLYIPGFPMLMESFYIQEALLKRYLPKLYQHLTDLGLSSDIYSTRWYITLFAGGVVNYHTLMRIWDVYFLCGYDVFFFVAVALLKTHEARLLASDLDVCMEILGSTMSVPNDDKFLKSIEKLYEKNEKSGTIQKLRQEYLTKHQ</sequence>
<dbReference type="FunFam" id="1.10.8.270:FF:000016">
    <property type="entry name" value="TBC1 domain family member 2A"/>
    <property type="match status" value="1"/>
</dbReference>
<dbReference type="InterPro" id="IPR050302">
    <property type="entry name" value="Rab_GAP_TBC_domain"/>
</dbReference>